<dbReference type="OrthoDB" id="9770238at2"/>
<evidence type="ECO:0000256" key="2">
    <source>
        <dbReference type="SAM" id="MobiDB-lite"/>
    </source>
</evidence>
<accession>A0A429ZKQ5</accession>
<dbReference type="EMBL" id="NGJT01000009">
    <property type="protein sequence ID" value="RST94274.1"/>
    <property type="molecule type" value="Genomic_DNA"/>
</dbReference>
<evidence type="ECO:0000313" key="5">
    <source>
        <dbReference type="EMBL" id="RST94274.1"/>
    </source>
</evidence>
<dbReference type="InterPro" id="IPR036388">
    <property type="entry name" value="WH-like_DNA-bd_sf"/>
</dbReference>
<dbReference type="Gene3D" id="1.10.10.630">
    <property type="entry name" value="DnaD domain-like"/>
    <property type="match status" value="1"/>
</dbReference>
<dbReference type="Pfam" id="PF21984">
    <property type="entry name" value="DnaD_N"/>
    <property type="match status" value="1"/>
</dbReference>
<evidence type="ECO:0000313" key="6">
    <source>
        <dbReference type="Proteomes" id="UP000288490"/>
    </source>
</evidence>
<comment type="caution">
    <text evidence="5">The sequence shown here is derived from an EMBL/GenBank/DDBJ whole genome shotgun (WGS) entry which is preliminary data.</text>
</comment>
<dbReference type="AlphaFoldDB" id="A0A429ZKQ5"/>
<dbReference type="InterPro" id="IPR006343">
    <property type="entry name" value="DnaB/C_C"/>
</dbReference>
<dbReference type="InterPro" id="IPR034829">
    <property type="entry name" value="DnaD-like_sf"/>
</dbReference>
<reference evidence="5 6" key="1">
    <citation type="submission" date="2017-05" db="EMBL/GenBank/DDBJ databases">
        <title>Vagococcus spp. assemblies.</title>
        <authorList>
            <person name="Gulvik C.A."/>
        </authorList>
    </citation>
    <scope>NUCLEOTIDE SEQUENCE [LARGE SCALE GENOMIC DNA]</scope>
    <source>
        <strain evidence="5 6">SS1994</strain>
    </source>
</reference>
<dbReference type="Gene3D" id="1.10.10.10">
    <property type="entry name" value="Winged helix-like DNA-binding domain superfamily/Winged helix DNA-binding domain"/>
    <property type="match status" value="1"/>
</dbReference>
<dbReference type="NCBIfam" id="TIGR01446">
    <property type="entry name" value="DnaD_dom"/>
    <property type="match status" value="1"/>
</dbReference>
<dbReference type="PANTHER" id="PTHR37293:SF6">
    <property type="entry name" value="DNA REPLICATION PROTEIN DNAD"/>
    <property type="match status" value="1"/>
</dbReference>
<name>A0A429ZKQ5_9ENTE</name>
<dbReference type="PANTHER" id="PTHR37293">
    <property type="entry name" value="PHAGE REPLICATION PROTEIN-RELATED"/>
    <property type="match status" value="1"/>
</dbReference>
<evidence type="ECO:0000259" key="4">
    <source>
        <dbReference type="Pfam" id="PF21984"/>
    </source>
</evidence>
<dbReference type="InterPro" id="IPR053843">
    <property type="entry name" value="DnaD_N"/>
</dbReference>
<evidence type="ECO:0000256" key="1">
    <source>
        <dbReference type="ARBA" id="ARBA00093462"/>
    </source>
</evidence>
<comment type="similarity">
    <text evidence="1">Belongs to the DnaB/DnaD family.</text>
</comment>
<gene>
    <name evidence="5" type="ORF">CBF36_06460</name>
</gene>
<evidence type="ECO:0000259" key="3">
    <source>
        <dbReference type="Pfam" id="PF07261"/>
    </source>
</evidence>
<dbReference type="Proteomes" id="UP000288490">
    <property type="component" value="Unassembled WGS sequence"/>
</dbReference>
<protein>
    <submittedName>
        <fullName evidence="5">Uncharacterized protein</fullName>
    </submittedName>
</protein>
<dbReference type="Pfam" id="PF07261">
    <property type="entry name" value="DnaB_2"/>
    <property type="match status" value="1"/>
</dbReference>
<dbReference type="SUPFAM" id="SSF158499">
    <property type="entry name" value="DnaD domain-like"/>
    <property type="match status" value="1"/>
</dbReference>
<feature type="domain" description="DnaB/C C-terminal" evidence="3">
    <location>
        <begin position="181"/>
        <end position="251"/>
    </location>
</feature>
<proteinExistence type="inferred from homology"/>
<sequence length="287" mass="34513">MKHKMLTYYKLFDRLLNKRSIRFKMKFQNMRLSRAVFCFFIFYLLYFRRRGGQMISLDYYLNSGTTTVSNLLFKYYKKVGMTDSEMLFYLQLLQSSQQGNEFPTMDMITKHMNITNEIGYQLVQQLMTKGILAIETSRNEFGKTEDRYDLTPIYEKIENVINQEVVQTTEKIEEDKKANLFNKFEQEFGRALSPIELETIQQWLNEDKYSVELIELALREAILNQAYSLKYMDRILLNWERKNLHSKQAIQTDQKQRLKEIDEKNHTSNEEDLPEIPMYNWLNPHDK</sequence>
<organism evidence="5 6">
    <name type="scientific">Vagococcus bubulae</name>
    <dbReference type="NCBI Taxonomy" id="1977868"/>
    <lineage>
        <taxon>Bacteria</taxon>
        <taxon>Bacillati</taxon>
        <taxon>Bacillota</taxon>
        <taxon>Bacilli</taxon>
        <taxon>Lactobacillales</taxon>
        <taxon>Enterococcaceae</taxon>
        <taxon>Vagococcus</taxon>
    </lineage>
</organism>
<dbReference type="InterPro" id="IPR053162">
    <property type="entry name" value="DnaD"/>
</dbReference>
<feature type="region of interest" description="Disordered" evidence="2">
    <location>
        <begin position="263"/>
        <end position="287"/>
    </location>
</feature>
<feature type="domain" description="DnaD N-terminal" evidence="4">
    <location>
        <begin position="68"/>
        <end position="166"/>
    </location>
</feature>
<keyword evidence="6" id="KW-1185">Reference proteome</keyword>